<dbReference type="SUPFAM" id="SSF48695">
    <property type="entry name" value="Multiheme cytochromes"/>
    <property type="match status" value="1"/>
</dbReference>
<dbReference type="RefSeq" id="WP_110987388.1">
    <property type="nucleotide sequence ID" value="NZ_CAWNWM010000012.1"/>
</dbReference>
<organism evidence="1 2">
    <name type="scientific">Acaryochloris thomasi RCC1774</name>
    <dbReference type="NCBI Taxonomy" id="1764569"/>
    <lineage>
        <taxon>Bacteria</taxon>
        <taxon>Bacillati</taxon>
        <taxon>Cyanobacteriota</taxon>
        <taxon>Cyanophyceae</taxon>
        <taxon>Acaryochloridales</taxon>
        <taxon>Acaryochloridaceae</taxon>
        <taxon>Acaryochloris</taxon>
        <taxon>Acaryochloris thomasi</taxon>
    </lineage>
</organism>
<reference evidence="1 2" key="1">
    <citation type="journal article" date="2018" name="Sci. Rep.">
        <title>A novel species of the marine cyanobacterium Acaryochloris with a unique pigment content and lifestyle.</title>
        <authorList>
            <person name="Partensky F."/>
            <person name="Six C."/>
            <person name="Ratin M."/>
            <person name="Garczarek L."/>
            <person name="Vaulot D."/>
            <person name="Probert I."/>
            <person name="Calteau A."/>
            <person name="Gourvil P."/>
            <person name="Marie D."/>
            <person name="Grebert T."/>
            <person name="Bouchier C."/>
            <person name="Le Panse S."/>
            <person name="Gachenot M."/>
            <person name="Rodriguez F."/>
            <person name="Garrido J.L."/>
        </authorList>
    </citation>
    <scope>NUCLEOTIDE SEQUENCE [LARGE SCALE GENOMIC DNA]</scope>
    <source>
        <strain evidence="1 2">RCC1774</strain>
    </source>
</reference>
<proteinExistence type="predicted"/>
<dbReference type="Proteomes" id="UP000248857">
    <property type="component" value="Unassembled WGS sequence"/>
</dbReference>
<name>A0A2W1JU65_9CYAN</name>
<evidence type="ECO:0000313" key="2">
    <source>
        <dbReference type="Proteomes" id="UP000248857"/>
    </source>
</evidence>
<evidence type="ECO:0008006" key="3">
    <source>
        <dbReference type="Google" id="ProtNLM"/>
    </source>
</evidence>
<dbReference type="InterPro" id="IPR018588">
    <property type="entry name" value="Dihaem_cytochrome-c"/>
</dbReference>
<dbReference type="Pfam" id="PF09626">
    <property type="entry name" value="DHC"/>
    <property type="match status" value="1"/>
</dbReference>
<sequence>MQQRRVWVLALILMLWSGLAGWGLTQAQNAAAQNLVAQAEVGTVDVVPQSLQLAQEVYLEQCSSCHVALPAETFPSQTWQQLLVDQNHYGVTLPRLINPELGLTWKYLQAYSRPQSPDDQIPFRFRQSKTFRILHPRVEFSEPVTVDTCASCHPAASQFNFRQLTPEWDDAP</sequence>
<keyword evidence="2" id="KW-1185">Reference proteome</keyword>
<dbReference type="InterPro" id="IPR036280">
    <property type="entry name" value="Multihaem_cyt_sf"/>
</dbReference>
<comment type="caution">
    <text evidence="1">The sequence shown here is derived from an EMBL/GenBank/DDBJ whole genome shotgun (WGS) entry which is preliminary data.</text>
</comment>
<accession>A0A2W1JU65</accession>
<gene>
    <name evidence="1" type="ORF">C1752_03985</name>
</gene>
<protein>
    <recommendedName>
        <fullName evidence="3">Dihem cytochrome c</fullName>
    </recommendedName>
</protein>
<dbReference type="OrthoDB" id="5296814at2"/>
<dbReference type="EMBL" id="PQWO01000012">
    <property type="protein sequence ID" value="PZD72117.1"/>
    <property type="molecule type" value="Genomic_DNA"/>
</dbReference>
<dbReference type="AlphaFoldDB" id="A0A2W1JU65"/>
<evidence type="ECO:0000313" key="1">
    <source>
        <dbReference type="EMBL" id="PZD72117.1"/>
    </source>
</evidence>